<proteinExistence type="predicted"/>
<dbReference type="Gene3D" id="3.40.50.300">
    <property type="entry name" value="P-loop containing nucleotide triphosphate hydrolases"/>
    <property type="match status" value="1"/>
</dbReference>
<feature type="compositionally biased region" description="Acidic residues" evidence="5">
    <location>
        <begin position="41"/>
        <end position="51"/>
    </location>
</feature>
<dbReference type="NCBIfam" id="TIGR00231">
    <property type="entry name" value="small_GTP"/>
    <property type="match status" value="1"/>
</dbReference>
<evidence type="ECO:0000256" key="3">
    <source>
        <dbReference type="ARBA" id="ARBA00023187"/>
    </source>
</evidence>
<dbReference type="Pfam" id="PF16004">
    <property type="entry name" value="EFTUD2"/>
    <property type="match status" value="1"/>
</dbReference>
<dbReference type="AlphaFoldDB" id="A0AAD9NLJ1"/>
<dbReference type="Gene3D" id="3.90.1430.10">
    <property type="entry name" value="Yeast translation eEF2 (G' domain)"/>
    <property type="match status" value="1"/>
</dbReference>
<dbReference type="InterPro" id="IPR004161">
    <property type="entry name" value="EFTu-like_2"/>
</dbReference>
<dbReference type="FunFam" id="2.40.30.10:FF:000029">
    <property type="entry name" value="116 kDa U5 small nuclear ribonucleoprotein component"/>
    <property type="match status" value="1"/>
</dbReference>
<dbReference type="PANTHER" id="PTHR42908:SF6">
    <property type="entry name" value="116 KDA U5 SMALL NUCLEAR RIBONUCLEOPROTEIN COMPONENT"/>
    <property type="match status" value="1"/>
</dbReference>
<feature type="region of interest" description="Disordered" evidence="5">
    <location>
        <begin position="1"/>
        <end position="51"/>
    </location>
</feature>
<dbReference type="Pfam" id="PF00009">
    <property type="entry name" value="GTP_EFTU"/>
    <property type="match status" value="1"/>
</dbReference>
<dbReference type="Proteomes" id="UP001209878">
    <property type="component" value="Unassembled WGS sequence"/>
</dbReference>
<dbReference type="SUPFAM" id="SSF52540">
    <property type="entry name" value="P-loop containing nucleoside triphosphate hydrolases"/>
    <property type="match status" value="1"/>
</dbReference>
<dbReference type="GO" id="GO:0071007">
    <property type="term" value="C:U2-type catalytic step 2 spliceosome"/>
    <property type="evidence" value="ECO:0007669"/>
    <property type="project" value="TreeGrafter"/>
</dbReference>
<comment type="subcellular location">
    <subcellularLocation>
        <location evidence="1">Nucleus</location>
    </subcellularLocation>
</comment>
<dbReference type="FunFam" id="3.90.1430.10:FF:000001">
    <property type="entry name" value="116 kDa U5 small nuclear ribonucleoprotein component"/>
    <property type="match status" value="1"/>
</dbReference>
<dbReference type="GO" id="GO:0000398">
    <property type="term" value="P:mRNA splicing, via spliceosome"/>
    <property type="evidence" value="ECO:0007669"/>
    <property type="project" value="TreeGrafter"/>
</dbReference>
<dbReference type="InterPro" id="IPR031950">
    <property type="entry name" value="EFTUD2_N"/>
</dbReference>
<dbReference type="PRINTS" id="PR00315">
    <property type="entry name" value="ELONGATNFCT"/>
</dbReference>
<feature type="domain" description="Tr-type G" evidence="6">
    <location>
        <begin position="132"/>
        <end position="421"/>
    </location>
</feature>
<dbReference type="FunFam" id="3.40.50.300:FF:000646">
    <property type="entry name" value="U5 small nuclear ribonucleoprotein component"/>
    <property type="match status" value="1"/>
</dbReference>
<dbReference type="GO" id="GO:0046540">
    <property type="term" value="C:U4/U6 x U5 tri-snRNP complex"/>
    <property type="evidence" value="ECO:0007669"/>
    <property type="project" value="TreeGrafter"/>
</dbReference>
<evidence type="ECO:0000256" key="4">
    <source>
        <dbReference type="ARBA" id="ARBA00023242"/>
    </source>
</evidence>
<dbReference type="InterPro" id="IPR005225">
    <property type="entry name" value="Small_GTP-bd"/>
</dbReference>
<evidence type="ECO:0000256" key="5">
    <source>
        <dbReference type="SAM" id="MobiDB-lite"/>
    </source>
</evidence>
<dbReference type="GO" id="GO:0005829">
    <property type="term" value="C:cytosol"/>
    <property type="evidence" value="ECO:0007669"/>
    <property type="project" value="TreeGrafter"/>
</dbReference>
<feature type="compositionally biased region" description="Acidic residues" evidence="5">
    <location>
        <begin position="17"/>
        <end position="32"/>
    </location>
</feature>
<dbReference type="CDD" id="cd04167">
    <property type="entry name" value="Snu114p"/>
    <property type="match status" value="1"/>
</dbReference>
<dbReference type="Pfam" id="PF03144">
    <property type="entry name" value="GTP_EFTU_D2"/>
    <property type="match status" value="1"/>
</dbReference>
<dbReference type="InterPro" id="IPR009000">
    <property type="entry name" value="Transl_B-barrel_sf"/>
</dbReference>
<keyword evidence="4" id="KW-0539">Nucleus</keyword>
<protein>
    <recommendedName>
        <fullName evidence="6">Tr-type G domain-containing protein</fullName>
    </recommendedName>
</protein>
<dbReference type="GO" id="GO:0003924">
    <property type="term" value="F:GTPase activity"/>
    <property type="evidence" value="ECO:0007669"/>
    <property type="project" value="InterPro"/>
</dbReference>
<dbReference type="GO" id="GO:0030623">
    <property type="term" value="F:U5 snRNA binding"/>
    <property type="evidence" value="ECO:0007669"/>
    <property type="project" value="TreeGrafter"/>
</dbReference>
<keyword evidence="8" id="KW-1185">Reference proteome</keyword>
<name>A0AAD9NLJ1_RIDPI</name>
<dbReference type="CDD" id="cd04090">
    <property type="entry name" value="EF2_II_snRNP"/>
    <property type="match status" value="1"/>
</dbReference>
<dbReference type="InterPro" id="IPR044121">
    <property type="entry name" value="Snu114_GTP-bd"/>
</dbReference>
<evidence type="ECO:0000313" key="8">
    <source>
        <dbReference type="Proteomes" id="UP001209878"/>
    </source>
</evidence>
<dbReference type="InterPro" id="IPR027417">
    <property type="entry name" value="P-loop_NTPase"/>
</dbReference>
<gene>
    <name evidence="7" type="ORF">NP493_782g01004</name>
</gene>
<evidence type="ECO:0000313" key="7">
    <source>
        <dbReference type="EMBL" id="KAK2174712.1"/>
    </source>
</evidence>
<dbReference type="InterPro" id="IPR000795">
    <property type="entry name" value="T_Tr_GTP-bd_dom"/>
</dbReference>
<evidence type="ECO:0000256" key="1">
    <source>
        <dbReference type="ARBA" id="ARBA00004123"/>
    </source>
</evidence>
<reference evidence="7" key="1">
    <citation type="journal article" date="2023" name="Mol. Biol. Evol.">
        <title>Third-Generation Sequencing Reveals the Adaptive Role of the Epigenome in Three Deep-Sea Polychaetes.</title>
        <authorList>
            <person name="Perez M."/>
            <person name="Aroh O."/>
            <person name="Sun Y."/>
            <person name="Lan Y."/>
            <person name="Juniper S.K."/>
            <person name="Young C.R."/>
            <person name="Angers B."/>
            <person name="Qian P.Y."/>
        </authorList>
    </citation>
    <scope>NUCLEOTIDE SEQUENCE</scope>
    <source>
        <strain evidence="7">R07B-5</strain>
    </source>
</reference>
<evidence type="ECO:0000256" key="2">
    <source>
        <dbReference type="ARBA" id="ARBA00022664"/>
    </source>
</evidence>
<keyword evidence="3" id="KW-0508">mRNA splicing</keyword>
<dbReference type="PROSITE" id="PS51722">
    <property type="entry name" value="G_TR_2"/>
    <property type="match status" value="1"/>
</dbReference>
<dbReference type="SUPFAM" id="SSF50447">
    <property type="entry name" value="Translation proteins"/>
    <property type="match status" value="1"/>
</dbReference>
<dbReference type="EMBL" id="JAODUO010000781">
    <property type="protein sequence ID" value="KAK2174712.1"/>
    <property type="molecule type" value="Genomic_DNA"/>
</dbReference>
<dbReference type="GO" id="GO:0005525">
    <property type="term" value="F:GTP binding"/>
    <property type="evidence" value="ECO:0007669"/>
    <property type="project" value="InterPro"/>
</dbReference>
<dbReference type="PANTHER" id="PTHR42908">
    <property type="entry name" value="TRANSLATION ELONGATION FACTOR-RELATED"/>
    <property type="match status" value="1"/>
</dbReference>
<evidence type="ECO:0000259" key="6">
    <source>
        <dbReference type="PROSITE" id="PS51722"/>
    </source>
</evidence>
<dbReference type="Gene3D" id="2.40.30.10">
    <property type="entry name" value="Translation factors"/>
    <property type="match status" value="1"/>
</dbReference>
<organism evidence="7 8">
    <name type="scientific">Ridgeia piscesae</name>
    <name type="common">Tubeworm</name>
    <dbReference type="NCBI Taxonomy" id="27915"/>
    <lineage>
        <taxon>Eukaryota</taxon>
        <taxon>Metazoa</taxon>
        <taxon>Spiralia</taxon>
        <taxon>Lophotrochozoa</taxon>
        <taxon>Annelida</taxon>
        <taxon>Polychaeta</taxon>
        <taxon>Sedentaria</taxon>
        <taxon>Canalipalpata</taxon>
        <taxon>Sabellida</taxon>
        <taxon>Siboglinidae</taxon>
        <taxon>Ridgeia</taxon>
    </lineage>
</organism>
<sequence length="632" mass="71849">MDADLYDEFGNYIGPELESDDDDDESDEEGEREEPAYGAGDNDDMDLDREEPEDADMQVVLHEDKKYYPTPEEVFGPDVEKILYMKYFNLLLSFSEPIIAPVKKKKFQMAEQDLPETVYETEYMADIMDSPELIRNVVFCGQLHHGKTSFVDCLIEQTHPELQAKEGKDMRYTDTLFTEQERGVSIRSMPVTLITQDIRNKSYLLNIFDTPGHVNFSDEATAAFRLCDGAVIFVDAAEGVLLNTERLLKHALQERISITLCINKIDRLVLELKLPPADAYFKIRQILDEVNALISVYSEDQEDNVVSPVLGNVLFASSYYRFSFTLQSFAKLYADTFGGIDENELARRLWGDIYFNSRTRRFMKKPPTSGAARSFVEFILEPFYKIFSQIVGDVDECLPRVCAELGVHLTKEERHLNMRPLLRLICQRFFGEFTGFTSMCVQFIKSPLANAKAKVEHIYTGPLDTELAEAMFECDPDGPLMVHTTKLYPTEDATSFHVFGRVISGTLHANQEIRILGENFSLQDEEDSRHGQAGRLWITEARYKIEVNRVPAGNWVLIEGIDQPIVKTATLTEASGNDQAHIFRPLKFNTSSVMKIAVEPVNPSELPKMLAGLRKAQGYVPRSTKVESQENT</sequence>
<keyword evidence="2" id="KW-0507">mRNA processing</keyword>
<accession>A0AAD9NLJ1</accession>
<comment type="caution">
    <text evidence="7">The sequence shown here is derived from an EMBL/GenBank/DDBJ whole genome shotgun (WGS) entry which is preliminary data.</text>
</comment>